<sequence>EWSKALAWSASGREIVPWVRIPVPPPNYLYISHIIRCDAPSCDGANPLPRRMTWYPLRQESHTKNHG</sequence>
<accession>A0A2M8DRU2</accession>
<protein>
    <submittedName>
        <fullName evidence="1">Uncharacterized protein</fullName>
    </submittedName>
</protein>
<organism evidence="1 2">
    <name type="scientific">Candidatus Komeilibacteria bacterium CG_4_9_14_0_8_um_filter_36_9</name>
    <dbReference type="NCBI Taxonomy" id="1974473"/>
    <lineage>
        <taxon>Bacteria</taxon>
        <taxon>Candidatus Komeiliibacteriota</taxon>
    </lineage>
</organism>
<proteinExistence type="predicted"/>
<name>A0A2M8DRU2_9BACT</name>
<feature type="non-terminal residue" evidence="1">
    <location>
        <position position="1"/>
    </location>
</feature>
<reference evidence="2" key="1">
    <citation type="submission" date="2017-09" db="EMBL/GenBank/DDBJ databases">
        <title>Depth-based differentiation of microbial function through sediment-hosted aquifers and enrichment of novel symbionts in the deep terrestrial subsurface.</title>
        <authorList>
            <person name="Probst A.J."/>
            <person name="Ladd B."/>
            <person name="Jarett J.K."/>
            <person name="Geller-Mcgrath D.E."/>
            <person name="Sieber C.M.K."/>
            <person name="Emerson J.B."/>
            <person name="Anantharaman K."/>
            <person name="Thomas B.C."/>
            <person name="Malmstrom R."/>
            <person name="Stieglmeier M."/>
            <person name="Klingl A."/>
            <person name="Woyke T."/>
            <person name="Ryan C.M."/>
            <person name="Banfield J.F."/>
        </authorList>
    </citation>
    <scope>NUCLEOTIDE SEQUENCE [LARGE SCALE GENOMIC DNA]</scope>
</reference>
<evidence type="ECO:0000313" key="1">
    <source>
        <dbReference type="EMBL" id="PJC02092.1"/>
    </source>
</evidence>
<comment type="caution">
    <text evidence="1">The sequence shown here is derived from an EMBL/GenBank/DDBJ whole genome shotgun (WGS) entry which is preliminary data.</text>
</comment>
<gene>
    <name evidence="1" type="ORF">CO073_01265</name>
</gene>
<dbReference type="AlphaFoldDB" id="A0A2M8DRU2"/>
<dbReference type="EMBL" id="PFSY01000058">
    <property type="protein sequence ID" value="PJC02092.1"/>
    <property type="molecule type" value="Genomic_DNA"/>
</dbReference>
<dbReference type="Proteomes" id="UP000230136">
    <property type="component" value="Unassembled WGS sequence"/>
</dbReference>
<evidence type="ECO:0000313" key="2">
    <source>
        <dbReference type="Proteomes" id="UP000230136"/>
    </source>
</evidence>